<evidence type="ECO:0000313" key="3">
    <source>
        <dbReference type="EMBL" id="MBP1923350.1"/>
    </source>
</evidence>
<organism evidence="3 4">
    <name type="scientific">Halorubrum alkaliphilum</name>
    <dbReference type="NCBI Taxonomy" id="261290"/>
    <lineage>
        <taxon>Archaea</taxon>
        <taxon>Methanobacteriati</taxon>
        <taxon>Methanobacteriota</taxon>
        <taxon>Stenosarchaea group</taxon>
        <taxon>Halobacteria</taxon>
        <taxon>Halobacteriales</taxon>
        <taxon>Haloferacaceae</taxon>
        <taxon>Halorubrum</taxon>
    </lineage>
</organism>
<accession>A0A8T4GIA4</accession>
<dbReference type="RefSeq" id="WP_209486224.1">
    <property type="nucleotide sequence ID" value="NZ_JAGGKQ010000020.1"/>
</dbReference>
<reference evidence="3" key="1">
    <citation type="submission" date="2021-03" db="EMBL/GenBank/DDBJ databases">
        <title>Genomic Encyclopedia of Type Strains, Phase IV (KMG-IV): sequencing the most valuable type-strain genomes for metagenomic binning, comparative biology and taxonomic classification.</title>
        <authorList>
            <person name="Goeker M."/>
        </authorList>
    </citation>
    <scope>NUCLEOTIDE SEQUENCE</scope>
    <source>
        <strain evidence="3">DSM 23564</strain>
    </source>
</reference>
<feature type="transmembrane region" description="Helical" evidence="2">
    <location>
        <begin position="66"/>
        <end position="92"/>
    </location>
</feature>
<gene>
    <name evidence="3" type="ORF">J2751_002392</name>
</gene>
<feature type="compositionally biased region" description="Polar residues" evidence="1">
    <location>
        <begin position="9"/>
        <end position="28"/>
    </location>
</feature>
<feature type="transmembrane region" description="Helical" evidence="2">
    <location>
        <begin position="112"/>
        <end position="132"/>
    </location>
</feature>
<keyword evidence="2" id="KW-1133">Transmembrane helix</keyword>
<feature type="region of interest" description="Disordered" evidence="1">
    <location>
        <begin position="1"/>
        <end position="43"/>
    </location>
</feature>
<name>A0A8T4GIA4_9EURY</name>
<feature type="transmembrane region" description="Helical" evidence="2">
    <location>
        <begin position="153"/>
        <end position="173"/>
    </location>
</feature>
<dbReference type="Proteomes" id="UP000823588">
    <property type="component" value="Unassembled WGS sequence"/>
</dbReference>
<evidence type="ECO:0000256" key="1">
    <source>
        <dbReference type="SAM" id="MobiDB-lite"/>
    </source>
</evidence>
<feature type="transmembrane region" description="Helical" evidence="2">
    <location>
        <begin position="179"/>
        <end position="197"/>
    </location>
</feature>
<comment type="caution">
    <text evidence="3">The sequence shown here is derived from an EMBL/GenBank/DDBJ whole genome shotgun (WGS) entry which is preliminary data.</text>
</comment>
<feature type="transmembrane region" description="Helical" evidence="2">
    <location>
        <begin position="293"/>
        <end position="312"/>
    </location>
</feature>
<dbReference type="EMBL" id="JAGGKQ010000020">
    <property type="protein sequence ID" value="MBP1923350.1"/>
    <property type="molecule type" value="Genomic_DNA"/>
</dbReference>
<keyword evidence="4" id="KW-1185">Reference proteome</keyword>
<evidence type="ECO:0000313" key="4">
    <source>
        <dbReference type="Proteomes" id="UP000823588"/>
    </source>
</evidence>
<keyword evidence="2" id="KW-0812">Transmembrane</keyword>
<proteinExistence type="predicted"/>
<protein>
    <submittedName>
        <fullName evidence="3">Uncharacterized protein</fullName>
    </submittedName>
</protein>
<keyword evidence="2" id="KW-0472">Membrane</keyword>
<evidence type="ECO:0000256" key="2">
    <source>
        <dbReference type="SAM" id="Phobius"/>
    </source>
</evidence>
<feature type="transmembrane region" description="Helical" evidence="2">
    <location>
        <begin position="318"/>
        <end position="337"/>
    </location>
</feature>
<dbReference type="AlphaFoldDB" id="A0A8T4GIA4"/>
<dbReference type="OrthoDB" id="329341at2157"/>
<sequence length="339" mass="35739">MPSERGSRGTATVSDASTAGDTSVTDHVTATDADGDARPETSDRDTAAIDAIAWGPVRHDRLRSMVVGFGLAIVLGVAVVGAALASTVVSALTDLSPSAAPSFLTGASPGEAFVTLVFVLVIAILTVPYLYLSYGEWGREDGSIRERLPGLSSLRPGWLLLGAAVPLSLWATGVEWTAFGLRLPFAILLLVPLVLLWEGAEVTLDPRAHTVKRTYPVRGRSRTDDLNAVVRTRRIDLPRADTVFLLAYRGNEWYRSTPWLTVPRDRADAVEDALDDVLTGSDGPDRASVPERALLALVGSTTLVFGLALSAAGEGGAGLALGLLSAPFTLIFLALAARL</sequence>